<proteinExistence type="predicted"/>
<dbReference type="OrthoDB" id="74545at2759"/>
<dbReference type="PANTHER" id="PTHR37015:SF1">
    <property type="entry name" value="REVERSE TRANSCRIPTASE DOMAIN-CONTAINING PROTEIN"/>
    <property type="match status" value="1"/>
</dbReference>
<dbReference type="EMBL" id="ML732269">
    <property type="protein sequence ID" value="KAB8071553.1"/>
    <property type="molecule type" value="Genomic_DNA"/>
</dbReference>
<accession>A0A5N5WSQ2</accession>
<sequence>MATSTSKFSKALQSLTQSKIRELEKQRQAYEATKAHRSLPNARPQKQNRMYLFSPTKALLSDTVDDPKISNIDRWLDQARYDSSIPPETLESFEEHLISALNAHSLKLNIADLYSRLLTEWMDPSSSSSRAAAESSMEEDYEVVEERQKQRLQQLCDQFEGVVFKPLETDEGDIHAFLDALFPDGDSRLALDNLRERVTYACTRLWLEKDPFTESSLRSCIRGLLTEDLLSEEKQDVLKYFEQNKVALTEIADVLNMRYADLQNWDWHADEGIPVLPRQQLNGKYRIWIDDDVLQTIFVQYLADFIQKKSRDALRRKYYLTSNDAITSIETRRKSDYLEADFLFHMPLSMSSLSEREITVNGPSNIKQQLLRKIASQTLINRHIYGEAAVIQSDMKWYATALPHSTILTVMQHFGISEEWLAFFQKYLNAPLNMNNSAEGRAQTSPRIRKRGLVLFPMDLAVNRETGLLLYRIHDDLWVCGEPYKCVKAWEVMQRYAEVTGLEFNQGKTGSVYLSSTRDPCIVSRLPRGPRTETWEIDQSQVNAHVAQLQKQLNRCESVISWVKTWNSCIGRFFKNTLGQPAHCFGRAHMQNTLFNDQRTGTRHTVSEHLRNMIESRFGVPDVPDAFFFLPTELGGLGLLNPFLSGIGKFKQDEIESYTYAKKTFDEMSERTRRRHAESVNPYPNTGEPLIITEKDLNTFMSFEEYTRYRQSDTPYTETIQLTRECRDAIDVTPEEMWRAGGLNLMMKEKRVKWNMVL</sequence>
<name>A0A5N5WSQ2_9EURO</name>
<organism evidence="1 2">
    <name type="scientific">Aspergillus leporis</name>
    <dbReference type="NCBI Taxonomy" id="41062"/>
    <lineage>
        <taxon>Eukaryota</taxon>
        <taxon>Fungi</taxon>
        <taxon>Dikarya</taxon>
        <taxon>Ascomycota</taxon>
        <taxon>Pezizomycotina</taxon>
        <taxon>Eurotiomycetes</taxon>
        <taxon>Eurotiomycetidae</taxon>
        <taxon>Eurotiales</taxon>
        <taxon>Aspergillaceae</taxon>
        <taxon>Aspergillus</taxon>
        <taxon>Aspergillus subgen. Circumdati</taxon>
    </lineage>
</organism>
<evidence type="ECO:0008006" key="3">
    <source>
        <dbReference type="Google" id="ProtNLM"/>
    </source>
</evidence>
<gene>
    <name evidence="1" type="ORF">BDV29DRAFT_197302</name>
</gene>
<dbReference type="Proteomes" id="UP000326565">
    <property type="component" value="Unassembled WGS sequence"/>
</dbReference>
<reference evidence="1 2" key="1">
    <citation type="submission" date="2019-04" db="EMBL/GenBank/DDBJ databases">
        <title>Friends and foes A comparative genomics study of 23 Aspergillus species from section Flavi.</title>
        <authorList>
            <consortium name="DOE Joint Genome Institute"/>
            <person name="Kjaerbolling I."/>
            <person name="Vesth T."/>
            <person name="Frisvad J.C."/>
            <person name="Nybo J.L."/>
            <person name="Theobald S."/>
            <person name="Kildgaard S."/>
            <person name="Isbrandt T."/>
            <person name="Kuo A."/>
            <person name="Sato A."/>
            <person name="Lyhne E.K."/>
            <person name="Kogle M.E."/>
            <person name="Wiebenga A."/>
            <person name="Kun R.S."/>
            <person name="Lubbers R.J."/>
            <person name="Makela M.R."/>
            <person name="Barry K."/>
            <person name="Chovatia M."/>
            <person name="Clum A."/>
            <person name="Daum C."/>
            <person name="Haridas S."/>
            <person name="He G."/>
            <person name="LaButti K."/>
            <person name="Lipzen A."/>
            <person name="Mondo S."/>
            <person name="Riley R."/>
            <person name="Salamov A."/>
            <person name="Simmons B.A."/>
            <person name="Magnuson J.K."/>
            <person name="Henrissat B."/>
            <person name="Mortensen U.H."/>
            <person name="Larsen T.O."/>
            <person name="Devries R.P."/>
            <person name="Grigoriev I.V."/>
            <person name="Machida M."/>
            <person name="Baker S.E."/>
            <person name="Andersen M.R."/>
        </authorList>
    </citation>
    <scope>NUCLEOTIDE SEQUENCE [LARGE SCALE GENOMIC DNA]</scope>
    <source>
        <strain evidence="1 2">CBS 151.66</strain>
    </source>
</reference>
<protein>
    <recommendedName>
        <fullName evidence="3">Reverse transcriptase domain-containing protein</fullName>
    </recommendedName>
</protein>
<evidence type="ECO:0000313" key="2">
    <source>
        <dbReference type="Proteomes" id="UP000326565"/>
    </source>
</evidence>
<dbReference type="AlphaFoldDB" id="A0A5N5WSQ2"/>
<dbReference type="PANTHER" id="PTHR37015">
    <property type="entry name" value="REVERSE TRANSCRIPTASE DOMAIN-CONTAINING PROTEIN"/>
    <property type="match status" value="1"/>
</dbReference>
<keyword evidence="2" id="KW-1185">Reference proteome</keyword>
<evidence type="ECO:0000313" key="1">
    <source>
        <dbReference type="EMBL" id="KAB8071553.1"/>
    </source>
</evidence>